<dbReference type="AlphaFoldDB" id="D4RYQ8"/>
<proteinExistence type="predicted"/>
<dbReference type="HOGENOM" id="CLU_3306263_0_0_9"/>
<reference evidence="1 2" key="1">
    <citation type="submission" date="2010-02" db="EMBL/GenBank/DDBJ databases">
        <authorList>
            <person name="Weinstock G."/>
            <person name="Sodergren E."/>
            <person name="Clifton S."/>
            <person name="Fulton L."/>
            <person name="Fulton B."/>
            <person name="Courtney L."/>
            <person name="Fronick C."/>
            <person name="Harrison M."/>
            <person name="Strong C."/>
            <person name="Farmer C."/>
            <person name="Delahaunty K."/>
            <person name="Markovic C."/>
            <person name="Hall O."/>
            <person name="Minx P."/>
            <person name="Tomlinson C."/>
            <person name="Mitreva M."/>
            <person name="Nelson J."/>
            <person name="Hou S."/>
            <person name="Wollam A."/>
            <person name="Pepin K.H."/>
            <person name="Johnson M."/>
            <person name="Bhonagiri V."/>
            <person name="Zhang X."/>
            <person name="Suruliraj S."/>
            <person name="Warren W."/>
            <person name="Chinwalla A."/>
            <person name="Mardis E.R."/>
            <person name="Wilson R.K."/>
        </authorList>
    </citation>
    <scope>NUCLEOTIDE SEQUENCE [LARGE SCALE GENOMIC DNA]</scope>
    <source>
        <strain evidence="1 2">DSM 2876</strain>
    </source>
</reference>
<comment type="caution">
    <text evidence="1">The sequence shown here is derived from an EMBL/GenBank/DDBJ whole genome shotgun (WGS) entry which is preliminary data.</text>
</comment>
<gene>
    <name evidence="1" type="ORF">BUTYVIB_00966</name>
</gene>
<dbReference type="Proteomes" id="UP000006238">
    <property type="component" value="Unassembled WGS sequence"/>
</dbReference>
<keyword evidence="2" id="KW-1185">Reference proteome</keyword>
<accession>D4RYQ8</accession>
<organism evidence="1 2">
    <name type="scientific">Eshraghiella crossota DSM 2876</name>
    <dbReference type="NCBI Taxonomy" id="511680"/>
    <lineage>
        <taxon>Bacteria</taxon>
        <taxon>Bacillati</taxon>
        <taxon>Bacillota</taxon>
        <taxon>Clostridia</taxon>
        <taxon>Lachnospirales</taxon>
        <taxon>Lachnospiraceae</taxon>
        <taxon>Eshraghiella</taxon>
    </lineage>
</organism>
<dbReference type="EMBL" id="ABWN01000023">
    <property type="protein sequence ID" value="EFF68882.1"/>
    <property type="molecule type" value="Genomic_DNA"/>
</dbReference>
<protein>
    <submittedName>
        <fullName evidence="1">Uncharacterized protein</fullName>
    </submittedName>
</protein>
<evidence type="ECO:0000313" key="1">
    <source>
        <dbReference type="EMBL" id="EFF68882.1"/>
    </source>
</evidence>
<sequence>MLLIPFALLDLAVYIADIVRDLFGFKKSIEKNSEKIVKY</sequence>
<name>D4RYQ8_9FIRM</name>
<evidence type="ECO:0000313" key="2">
    <source>
        <dbReference type="Proteomes" id="UP000006238"/>
    </source>
</evidence>